<gene>
    <name evidence="1" type="ORF">UFOVP1306_12</name>
    <name evidence="2" type="ORF">UFOVP1422_14</name>
    <name evidence="3" type="ORF">UFOVP1519_52</name>
</gene>
<reference evidence="3" key="1">
    <citation type="submission" date="2020-05" db="EMBL/GenBank/DDBJ databases">
        <authorList>
            <person name="Chiriac C."/>
            <person name="Salcher M."/>
            <person name="Ghai R."/>
            <person name="Kavagutti S V."/>
        </authorList>
    </citation>
    <scope>NUCLEOTIDE SEQUENCE</scope>
</reference>
<dbReference type="EMBL" id="LR798370">
    <property type="protein sequence ID" value="CAB5227510.1"/>
    <property type="molecule type" value="Genomic_DNA"/>
</dbReference>
<evidence type="ECO:0000313" key="1">
    <source>
        <dbReference type="EMBL" id="CAB4197408.1"/>
    </source>
</evidence>
<protein>
    <submittedName>
        <fullName evidence="3">Uncharacterized protein</fullName>
    </submittedName>
</protein>
<sequence length="96" mass="10579">MQQGCPVCGTKICLCEPPPPPPFFTHVRDKLKRPHIICAESIWWPVDPATGIGQMRFAVGDPIPLPIATELGLNVTKAIGLPNRERRPPPPPRLVE</sequence>
<evidence type="ECO:0000313" key="3">
    <source>
        <dbReference type="EMBL" id="CAB5227510.1"/>
    </source>
</evidence>
<dbReference type="EMBL" id="LR797265">
    <property type="protein sequence ID" value="CAB4197408.1"/>
    <property type="molecule type" value="Genomic_DNA"/>
</dbReference>
<proteinExistence type="predicted"/>
<dbReference type="EMBL" id="LR797368">
    <property type="protein sequence ID" value="CAB4210240.1"/>
    <property type="molecule type" value="Genomic_DNA"/>
</dbReference>
<evidence type="ECO:0000313" key="2">
    <source>
        <dbReference type="EMBL" id="CAB4210240.1"/>
    </source>
</evidence>
<organism evidence="3">
    <name type="scientific">uncultured Caudovirales phage</name>
    <dbReference type="NCBI Taxonomy" id="2100421"/>
    <lineage>
        <taxon>Viruses</taxon>
        <taxon>Duplodnaviria</taxon>
        <taxon>Heunggongvirae</taxon>
        <taxon>Uroviricota</taxon>
        <taxon>Caudoviricetes</taxon>
        <taxon>Peduoviridae</taxon>
        <taxon>Maltschvirus</taxon>
        <taxon>Maltschvirus maltsch</taxon>
    </lineage>
</organism>
<accession>A0A6J7XHY4</accession>
<name>A0A6J7XHY4_9CAUD</name>